<evidence type="ECO:0000256" key="1">
    <source>
        <dbReference type="ARBA" id="ARBA00004907"/>
    </source>
</evidence>
<proteinExistence type="inferred from homology"/>
<evidence type="ECO:0000256" key="5">
    <source>
        <dbReference type="ARBA" id="ARBA00022679"/>
    </source>
</evidence>
<keyword evidence="7 8" id="KW-0057">Aromatic amino acid biosynthesis</keyword>
<evidence type="ECO:0000256" key="2">
    <source>
        <dbReference type="ARBA" id="ARBA00011948"/>
    </source>
</evidence>
<name>A0A2H1EIB5_9ARCH</name>
<evidence type="ECO:0000259" key="9">
    <source>
        <dbReference type="Pfam" id="PF00591"/>
    </source>
</evidence>
<evidence type="ECO:0000256" key="7">
    <source>
        <dbReference type="ARBA" id="ARBA00023141"/>
    </source>
</evidence>
<protein>
    <recommendedName>
        <fullName evidence="2 8">Anthranilate phosphoribosyltransferase</fullName>
        <ecNumber evidence="2 8">2.4.2.18</ecNumber>
    </recommendedName>
</protein>
<feature type="binding site" evidence="8">
    <location>
        <position position="81"/>
    </location>
    <ligand>
        <name>5-phospho-alpha-D-ribose 1-diphosphate</name>
        <dbReference type="ChEBI" id="CHEBI:58017"/>
    </ligand>
</feature>
<dbReference type="OrthoDB" id="8214at2157"/>
<dbReference type="EC" id="2.4.2.18" evidence="2 8"/>
<dbReference type="PANTHER" id="PTHR43285">
    <property type="entry name" value="ANTHRANILATE PHOSPHORIBOSYLTRANSFERASE"/>
    <property type="match status" value="1"/>
</dbReference>
<dbReference type="Proteomes" id="UP000232412">
    <property type="component" value="Unassembled WGS sequence"/>
</dbReference>
<dbReference type="FunFam" id="3.40.1030.10:FF:000002">
    <property type="entry name" value="Anthranilate phosphoribosyltransferase"/>
    <property type="match status" value="1"/>
</dbReference>
<dbReference type="PANTHER" id="PTHR43285:SF2">
    <property type="entry name" value="ANTHRANILATE PHOSPHORIBOSYLTRANSFERASE"/>
    <property type="match status" value="1"/>
</dbReference>
<keyword evidence="12" id="KW-1185">Reference proteome</keyword>
<feature type="domain" description="Glycosyl transferase family 3" evidence="9">
    <location>
        <begin position="74"/>
        <end position="326"/>
    </location>
</feature>
<feature type="binding site" evidence="8">
    <location>
        <begin position="84"/>
        <end position="85"/>
    </location>
    <ligand>
        <name>5-phospho-alpha-D-ribose 1-diphosphate</name>
        <dbReference type="ChEBI" id="CHEBI:58017"/>
    </ligand>
</feature>
<dbReference type="UniPathway" id="UPA00035">
    <property type="reaction ID" value="UER00041"/>
</dbReference>
<keyword evidence="4 8" id="KW-0328">Glycosyltransferase</keyword>
<comment type="function">
    <text evidence="8">Catalyzes the transfer of the phosphoribosyl group of 5-phosphorylribose-1-pyrophosphate (PRPP) to anthranilate to yield N-(5'-phosphoribosyl)-anthranilate (PRA).</text>
</comment>
<feature type="binding site" evidence="8">
    <location>
        <position position="93"/>
    </location>
    <ligand>
        <name>Mg(2+)</name>
        <dbReference type="ChEBI" id="CHEBI:18420"/>
        <label>1</label>
    </ligand>
</feature>
<dbReference type="EMBL" id="FRFC01000004">
    <property type="protein sequence ID" value="SHO46447.1"/>
    <property type="molecule type" value="Genomic_DNA"/>
</dbReference>
<reference evidence="12" key="1">
    <citation type="submission" date="2016-12" db="EMBL/GenBank/DDBJ databases">
        <authorList>
            <person name="Herbold C."/>
        </authorList>
    </citation>
    <scope>NUCLEOTIDE SEQUENCE [LARGE SCALE GENOMIC DNA]</scope>
</reference>
<keyword evidence="8" id="KW-0479">Metal-binding</keyword>
<feature type="binding site" evidence="8">
    <location>
        <position position="226"/>
    </location>
    <ligand>
        <name>Mg(2+)</name>
        <dbReference type="ChEBI" id="CHEBI:18420"/>
        <label>2</label>
    </ligand>
</feature>
<evidence type="ECO:0000259" key="10">
    <source>
        <dbReference type="Pfam" id="PF02885"/>
    </source>
</evidence>
<dbReference type="NCBIfam" id="TIGR01245">
    <property type="entry name" value="trpD"/>
    <property type="match status" value="1"/>
</dbReference>
<dbReference type="Pfam" id="PF00591">
    <property type="entry name" value="Glycos_transf_3"/>
    <property type="match status" value="1"/>
</dbReference>
<comment type="similarity">
    <text evidence="8">Belongs to the anthranilate phosphoribosyltransferase family.</text>
</comment>
<evidence type="ECO:0000256" key="3">
    <source>
        <dbReference type="ARBA" id="ARBA00022605"/>
    </source>
</evidence>
<feature type="binding site" evidence="8">
    <location>
        <position position="167"/>
    </location>
    <ligand>
        <name>anthranilate</name>
        <dbReference type="ChEBI" id="CHEBI:16567"/>
        <label>2</label>
    </ligand>
</feature>
<feature type="binding site" evidence="8">
    <location>
        <position position="81"/>
    </location>
    <ligand>
        <name>anthranilate</name>
        <dbReference type="ChEBI" id="CHEBI:16567"/>
        <label>1</label>
    </ligand>
</feature>
<dbReference type="GO" id="GO:0000162">
    <property type="term" value="P:L-tryptophan biosynthetic process"/>
    <property type="evidence" value="ECO:0007669"/>
    <property type="project" value="UniProtKB-UniRule"/>
</dbReference>
<organism evidence="11 12">
    <name type="scientific">Nitrosotalea sinensis</name>
    <dbReference type="NCBI Taxonomy" id="1499975"/>
    <lineage>
        <taxon>Archaea</taxon>
        <taxon>Nitrososphaerota</taxon>
        <taxon>Nitrososphaeria</taxon>
        <taxon>Nitrosotaleales</taxon>
        <taxon>Nitrosotaleaceae</taxon>
        <taxon>Nitrosotalea</taxon>
    </lineage>
</organism>
<evidence type="ECO:0000256" key="4">
    <source>
        <dbReference type="ARBA" id="ARBA00022676"/>
    </source>
</evidence>
<feature type="binding site" evidence="8">
    <location>
        <begin position="109"/>
        <end position="117"/>
    </location>
    <ligand>
        <name>5-phospho-alpha-D-ribose 1-diphosphate</name>
        <dbReference type="ChEBI" id="CHEBI:58017"/>
    </ligand>
</feature>
<dbReference type="SUPFAM" id="SSF47648">
    <property type="entry name" value="Nucleoside phosphorylase/phosphoribosyltransferase N-terminal domain"/>
    <property type="match status" value="1"/>
</dbReference>
<comment type="subunit">
    <text evidence="8">Homodimer.</text>
</comment>
<keyword evidence="3 8" id="KW-0028">Amino-acid biosynthesis</keyword>
<dbReference type="GO" id="GO:0005829">
    <property type="term" value="C:cytosol"/>
    <property type="evidence" value="ECO:0007669"/>
    <property type="project" value="TreeGrafter"/>
</dbReference>
<dbReference type="AlphaFoldDB" id="A0A2H1EIB5"/>
<dbReference type="InterPro" id="IPR000312">
    <property type="entry name" value="Glycosyl_Trfase_fam3"/>
</dbReference>
<evidence type="ECO:0000256" key="6">
    <source>
        <dbReference type="ARBA" id="ARBA00022822"/>
    </source>
</evidence>
<feature type="binding site" evidence="8">
    <location>
        <begin position="91"/>
        <end position="94"/>
    </location>
    <ligand>
        <name>5-phospho-alpha-D-ribose 1-diphosphate</name>
        <dbReference type="ChEBI" id="CHEBI:58017"/>
    </ligand>
</feature>
<keyword evidence="5 8" id="KW-0808">Transferase</keyword>
<comment type="cofactor">
    <cofactor evidence="8">
        <name>Mg(2+)</name>
        <dbReference type="ChEBI" id="CHEBI:18420"/>
    </cofactor>
    <text evidence="8">Binds 2 magnesium ions per monomer.</text>
</comment>
<accession>A0A2H1EIB5</accession>
<dbReference type="RefSeq" id="WP_101010290.1">
    <property type="nucleotide sequence ID" value="NZ_FRFC01000004.1"/>
</dbReference>
<evidence type="ECO:0000256" key="8">
    <source>
        <dbReference type="HAMAP-Rule" id="MF_00211"/>
    </source>
</evidence>
<keyword evidence="6 8" id="KW-0822">Tryptophan biosynthesis</keyword>
<keyword evidence="8" id="KW-0460">Magnesium</keyword>
<feature type="binding site" evidence="8">
    <location>
        <position position="227"/>
    </location>
    <ligand>
        <name>Mg(2+)</name>
        <dbReference type="ChEBI" id="CHEBI:18420"/>
        <label>2</label>
    </ligand>
</feature>
<dbReference type="InterPro" id="IPR035902">
    <property type="entry name" value="Nuc_phospho_transferase"/>
</dbReference>
<comment type="catalytic activity">
    <reaction evidence="8">
        <text>N-(5-phospho-beta-D-ribosyl)anthranilate + diphosphate = 5-phospho-alpha-D-ribose 1-diphosphate + anthranilate</text>
        <dbReference type="Rhea" id="RHEA:11768"/>
        <dbReference type="ChEBI" id="CHEBI:16567"/>
        <dbReference type="ChEBI" id="CHEBI:18277"/>
        <dbReference type="ChEBI" id="CHEBI:33019"/>
        <dbReference type="ChEBI" id="CHEBI:58017"/>
        <dbReference type="EC" id="2.4.2.18"/>
    </reaction>
</comment>
<comment type="pathway">
    <text evidence="1 8">Amino-acid biosynthesis; L-tryptophan biosynthesis; L-tryptophan from chorismate: step 2/5.</text>
</comment>
<dbReference type="InterPro" id="IPR017459">
    <property type="entry name" value="Glycosyl_Trfase_fam3_N_dom"/>
</dbReference>
<gene>
    <name evidence="8 11" type="primary">trpD</name>
    <name evidence="11" type="ORF">NSIN_30116</name>
</gene>
<dbReference type="Gene3D" id="1.20.970.10">
    <property type="entry name" value="Transferase, Pyrimidine Nucleoside Phosphorylase, Chain C"/>
    <property type="match status" value="1"/>
</dbReference>
<feature type="domain" description="Glycosyl transferase family 3 N-terminal" evidence="10">
    <location>
        <begin position="4"/>
        <end position="64"/>
    </location>
</feature>
<dbReference type="InterPro" id="IPR036320">
    <property type="entry name" value="Glycosyl_Trfase_fam3_N_dom_sf"/>
</dbReference>
<dbReference type="GO" id="GO:0004048">
    <property type="term" value="F:anthranilate phosphoribosyltransferase activity"/>
    <property type="evidence" value="ECO:0007669"/>
    <property type="project" value="UniProtKB-UniRule"/>
</dbReference>
<dbReference type="InterPro" id="IPR005940">
    <property type="entry name" value="Anthranilate_Pribosyl_Tfrase"/>
</dbReference>
<comment type="caution">
    <text evidence="8">Lacks conserved residue(s) required for the propagation of feature annotation.</text>
</comment>
<sequence>MISECIAKMSAKSNLSYDEMSDMMDLILSGKVPVDQTTNFLKALTEKGETDQELLAMLDKMQENSIHIHPRIDQKIIDVCGTGGDKLATFNISTTASFVIAASGVVVAKHGNRSISSTNGSADLFEHFGYDLNMTPENVQKIIEKFGIGFMFAPTFHPAMKNTLEARKRLGTRTAFNLLGPLCNPAGVKHQLVGVYSKEYLSRVISLLESRGSEHVITVISQDGLDELSTTSKNHIYQLHNGEMTSSILDPVELGLGKAKLEDLQVSTKEQAIKAFVSVLNNTAKKQMTEITALNAAAGLIVGDFVDKFDEALEISLQTIKNGRAYDLFERFVKDCGDISKLEALK</sequence>
<dbReference type="Pfam" id="PF02885">
    <property type="entry name" value="Glycos_trans_3N"/>
    <property type="match status" value="1"/>
</dbReference>
<feature type="binding site" evidence="8">
    <location>
        <position position="112"/>
    </location>
    <ligand>
        <name>anthranilate</name>
        <dbReference type="ChEBI" id="CHEBI:16567"/>
        <label>1</label>
    </ligand>
</feature>
<dbReference type="Gene3D" id="3.40.1030.10">
    <property type="entry name" value="Nucleoside phosphorylase/phosphoribosyltransferase catalytic domain"/>
    <property type="match status" value="1"/>
</dbReference>
<feature type="binding site" evidence="8">
    <location>
        <position position="121"/>
    </location>
    <ligand>
        <name>5-phospho-alpha-D-ribose 1-diphosphate</name>
        <dbReference type="ChEBI" id="CHEBI:58017"/>
    </ligand>
</feature>
<feature type="binding site" evidence="8">
    <location>
        <position position="227"/>
    </location>
    <ligand>
        <name>Mg(2+)</name>
        <dbReference type="ChEBI" id="CHEBI:18420"/>
        <label>1</label>
    </ligand>
</feature>
<evidence type="ECO:0000313" key="11">
    <source>
        <dbReference type="EMBL" id="SHO46447.1"/>
    </source>
</evidence>
<dbReference type="GO" id="GO:0000287">
    <property type="term" value="F:magnesium ion binding"/>
    <property type="evidence" value="ECO:0007669"/>
    <property type="project" value="UniProtKB-UniRule"/>
</dbReference>
<dbReference type="HAMAP" id="MF_00211">
    <property type="entry name" value="TrpD"/>
    <property type="match status" value="1"/>
</dbReference>
<dbReference type="SUPFAM" id="SSF52418">
    <property type="entry name" value="Nucleoside phosphorylase/phosphoribosyltransferase catalytic domain"/>
    <property type="match status" value="1"/>
</dbReference>
<evidence type="ECO:0000313" key="12">
    <source>
        <dbReference type="Proteomes" id="UP000232412"/>
    </source>
</evidence>
<feature type="binding site" evidence="8">
    <location>
        <position position="89"/>
    </location>
    <ligand>
        <name>5-phospho-alpha-D-ribose 1-diphosphate</name>
        <dbReference type="ChEBI" id="CHEBI:58017"/>
    </ligand>
</feature>